<dbReference type="SUPFAM" id="SSF56601">
    <property type="entry name" value="beta-lactamase/transpeptidase-like"/>
    <property type="match status" value="1"/>
</dbReference>
<dbReference type="EMBL" id="PGYQ01000006">
    <property type="protein sequence ID" value="PKL72373.1"/>
    <property type="molecule type" value="Genomic_DNA"/>
</dbReference>
<dbReference type="GO" id="GO:0009002">
    <property type="term" value="F:serine-type D-Ala-D-Ala carboxypeptidase activity"/>
    <property type="evidence" value="ECO:0007669"/>
    <property type="project" value="InterPro"/>
</dbReference>
<dbReference type="InterPro" id="IPR012338">
    <property type="entry name" value="Beta-lactam/transpept-like"/>
</dbReference>
<keyword evidence="6 13" id="KW-0812">Transmembrane</keyword>
<dbReference type="GO" id="GO:0071555">
    <property type="term" value="P:cell wall organization"/>
    <property type="evidence" value="ECO:0007669"/>
    <property type="project" value="UniProtKB-KW"/>
</dbReference>
<dbReference type="GO" id="GO:0008360">
    <property type="term" value="P:regulation of cell shape"/>
    <property type="evidence" value="ECO:0007669"/>
    <property type="project" value="UniProtKB-KW"/>
</dbReference>
<evidence type="ECO:0000256" key="2">
    <source>
        <dbReference type="ARBA" id="ARBA00004236"/>
    </source>
</evidence>
<dbReference type="Proteomes" id="UP000233414">
    <property type="component" value="Unassembled WGS sequence"/>
</dbReference>
<keyword evidence="9" id="KW-0573">Peptidoglycan synthesis</keyword>
<evidence type="ECO:0000259" key="15">
    <source>
        <dbReference type="Pfam" id="PF03717"/>
    </source>
</evidence>
<evidence type="ECO:0000313" key="17">
    <source>
        <dbReference type="Proteomes" id="UP000233414"/>
    </source>
</evidence>
<keyword evidence="7" id="KW-0378">Hydrolase</keyword>
<evidence type="ECO:0000313" key="16">
    <source>
        <dbReference type="EMBL" id="PKL72373.1"/>
    </source>
</evidence>
<keyword evidence="12" id="KW-0961">Cell wall biogenesis/degradation</keyword>
<dbReference type="GO" id="GO:0071972">
    <property type="term" value="F:peptidoglycan L,D-transpeptidase activity"/>
    <property type="evidence" value="ECO:0007669"/>
    <property type="project" value="TreeGrafter"/>
</dbReference>
<feature type="domain" description="Penicillin-binding protein transpeptidase" evidence="14">
    <location>
        <begin position="309"/>
        <end position="642"/>
    </location>
</feature>
<reference evidence="16 17" key="1">
    <citation type="journal article" date="2017" name="ISME J.">
        <title>Potential for microbial H2 and metal transformations associated with novel bacteria and archaea in deep terrestrial subsurface sediments.</title>
        <authorList>
            <person name="Hernsdorf A.W."/>
            <person name="Amano Y."/>
            <person name="Miyakawa K."/>
            <person name="Ise K."/>
            <person name="Suzuki Y."/>
            <person name="Anantharaman K."/>
            <person name="Probst A."/>
            <person name="Burstein D."/>
            <person name="Thomas B.C."/>
            <person name="Banfield J.F."/>
        </authorList>
    </citation>
    <scope>NUCLEOTIDE SEQUENCE [LARGE SCALE GENOMIC DNA]</scope>
    <source>
        <strain evidence="16">HGW-Kuenenbacteria-1</strain>
    </source>
</reference>
<evidence type="ECO:0000256" key="7">
    <source>
        <dbReference type="ARBA" id="ARBA00022801"/>
    </source>
</evidence>
<dbReference type="Gene3D" id="3.30.1390.30">
    <property type="entry name" value="Penicillin-binding protein 2a, domain 3"/>
    <property type="match status" value="1"/>
</dbReference>
<dbReference type="Gene3D" id="3.40.710.10">
    <property type="entry name" value="DD-peptidase/beta-lactamase superfamily"/>
    <property type="match status" value="1"/>
</dbReference>
<dbReference type="PANTHER" id="PTHR30627:SF2">
    <property type="entry name" value="PEPTIDOGLYCAN D,D-TRANSPEPTIDASE MRDA"/>
    <property type="match status" value="1"/>
</dbReference>
<evidence type="ECO:0000256" key="6">
    <source>
        <dbReference type="ARBA" id="ARBA00022692"/>
    </source>
</evidence>
<evidence type="ECO:0000256" key="12">
    <source>
        <dbReference type="ARBA" id="ARBA00023316"/>
    </source>
</evidence>
<protein>
    <submittedName>
        <fullName evidence="16">Penicillin-binding protein 2</fullName>
    </submittedName>
</protein>
<dbReference type="PANTHER" id="PTHR30627">
    <property type="entry name" value="PEPTIDOGLYCAN D,D-TRANSPEPTIDASE"/>
    <property type="match status" value="1"/>
</dbReference>
<evidence type="ECO:0000256" key="9">
    <source>
        <dbReference type="ARBA" id="ARBA00022984"/>
    </source>
</evidence>
<evidence type="ECO:0000259" key="14">
    <source>
        <dbReference type="Pfam" id="PF00905"/>
    </source>
</evidence>
<feature type="transmembrane region" description="Helical" evidence="13">
    <location>
        <begin position="55"/>
        <end position="77"/>
    </location>
</feature>
<dbReference type="GO" id="GO:0006508">
    <property type="term" value="P:proteolysis"/>
    <property type="evidence" value="ECO:0007669"/>
    <property type="project" value="UniProtKB-KW"/>
</dbReference>
<evidence type="ECO:0000256" key="4">
    <source>
        <dbReference type="ARBA" id="ARBA00022519"/>
    </source>
</evidence>
<evidence type="ECO:0000256" key="5">
    <source>
        <dbReference type="ARBA" id="ARBA00022670"/>
    </source>
</evidence>
<comment type="subcellular location">
    <subcellularLocation>
        <location evidence="2">Cell membrane</location>
    </subcellularLocation>
    <subcellularLocation>
        <location evidence="1">Membrane</location>
        <topology evidence="1">Single-pass membrane protein</topology>
    </subcellularLocation>
</comment>
<proteinExistence type="predicted"/>
<dbReference type="InterPro" id="IPR005311">
    <property type="entry name" value="PBP_dimer"/>
</dbReference>
<dbReference type="InterPro" id="IPR050515">
    <property type="entry name" value="Beta-lactam/transpept"/>
</dbReference>
<dbReference type="Gene3D" id="3.90.1310.10">
    <property type="entry name" value="Penicillin-binding protein 2a (Domain 2)"/>
    <property type="match status" value="1"/>
</dbReference>
<organism evidence="16 17">
    <name type="scientific">Candidatus Kuenenbacteria bacterium HGW-Kuenenbacteria-1</name>
    <dbReference type="NCBI Taxonomy" id="2013812"/>
    <lineage>
        <taxon>Bacteria</taxon>
        <taxon>Candidatus Kueneniibacteriota</taxon>
    </lineage>
</organism>
<keyword evidence="8" id="KW-0133">Cell shape</keyword>
<dbReference type="GO" id="GO:0009252">
    <property type="term" value="P:peptidoglycan biosynthetic process"/>
    <property type="evidence" value="ECO:0007669"/>
    <property type="project" value="UniProtKB-KW"/>
</dbReference>
<dbReference type="InterPro" id="IPR001460">
    <property type="entry name" value="PCN-bd_Tpept"/>
</dbReference>
<keyword evidence="4" id="KW-0997">Cell inner membrane</keyword>
<keyword evidence="10 13" id="KW-1133">Transmembrane helix</keyword>
<evidence type="ECO:0000256" key="8">
    <source>
        <dbReference type="ARBA" id="ARBA00022960"/>
    </source>
</evidence>
<sequence length="651" mass="73786">MKNPFSFYEKNIFLNKKNLTNYSKAIERQDNELPFLQGAIKGQLKSILNFKKINWFFLILLLGLVILAGQIFFLQFFKGVFYQKLAEENRIRIQTISPDRGVIYDRFGKILARNIPNFSLFFIPADLPKEKKELNKLIIQVAKIVNQDPNYFKKLIDDSKSYSFEPILIQENLTYEQTILFKIASTTGFGGINLIEQTKRQYLTGPFFAHILGYLGKINPIEKEQNSEYSLTDYIGKTGLEFFYEKTLRGISGKKQIEVNSLGKEEKIIVQKPSQTGDSLILSLDLDFQEKIAQVLLNVLKKVKQSKATAVALDPKTGKILAMVSLPSFDNNLFTQGISQENYQKLINNPDKPFLNRAISGKYPPGSTIKLIMALAGLEENIINQNTIIYDKGVIGIPHQYDPKITYYFHGWQRSGLGPMNVIKAIAKSSDIFFYTIGGGYQNFKGLGVEKIVEYFKKFNLENLSGIDLPNEAKGFIPTPEWKEKNKNEQWYLGNTYHLSIGQGDLLVTPLQVALWTATIANNGIIYQPQMVDKIINSKGYLVKENFPKIIKKDFIKIKNIKIVQKGMEEAMSSGETKSLSSLPIKVAGKTGTAENFGDKNPHAWVTVYVPAENPEIVLTILVENGGWGSVTAVPAVKEILEWWIKNRHKI</sequence>
<evidence type="ECO:0000256" key="11">
    <source>
        <dbReference type="ARBA" id="ARBA00023136"/>
    </source>
</evidence>
<comment type="caution">
    <text evidence="16">The sequence shown here is derived from an EMBL/GenBank/DDBJ whole genome shotgun (WGS) entry which is preliminary data.</text>
</comment>
<evidence type="ECO:0000256" key="1">
    <source>
        <dbReference type="ARBA" id="ARBA00004167"/>
    </source>
</evidence>
<evidence type="ECO:0000256" key="10">
    <source>
        <dbReference type="ARBA" id="ARBA00022989"/>
    </source>
</evidence>
<gene>
    <name evidence="16" type="primary">mrdA</name>
    <name evidence="16" type="ORF">CVV26_01755</name>
</gene>
<feature type="domain" description="Penicillin-binding protein dimerisation" evidence="15">
    <location>
        <begin position="96"/>
        <end position="265"/>
    </location>
</feature>
<name>A0A2N1UNH6_9BACT</name>
<keyword evidence="11 13" id="KW-0472">Membrane</keyword>
<dbReference type="InterPro" id="IPR036138">
    <property type="entry name" value="PBP_dimer_sf"/>
</dbReference>
<keyword evidence="5" id="KW-0645">Protease</keyword>
<dbReference type="AlphaFoldDB" id="A0A2N1UNH6"/>
<dbReference type="GO" id="GO:0005886">
    <property type="term" value="C:plasma membrane"/>
    <property type="evidence" value="ECO:0007669"/>
    <property type="project" value="UniProtKB-SubCell"/>
</dbReference>
<dbReference type="SUPFAM" id="SSF56519">
    <property type="entry name" value="Penicillin binding protein dimerisation domain"/>
    <property type="match status" value="1"/>
</dbReference>
<dbReference type="GO" id="GO:0008658">
    <property type="term" value="F:penicillin binding"/>
    <property type="evidence" value="ECO:0007669"/>
    <property type="project" value="InterPro"/>
</dbReference>
<evidence type="ECO:0000256" key="13">
    <source>
        <dbReference type="SAM" id="Phobius"/>
    </source>
</evidence>
<keyword evidence="3" id="KW-1003">Cell membrane</keyword>
<dbReference type="Pfam" id="PF03717">
    <property type="entry name" value="PBP_dimer"/>
    <property type="match status" value="1"/>
</dbReference>
<dbReference type="Pfam" id="PF00905">
    <property type="entry name" value="Transpeptidase"/>
    <property type="match status" value="1"/>
</dbReference>
<dbReference type="NCBIfam" id="TIGR03423">
    <property type="entry name" value="pbp2_mrdA"/>
    <property type="match status" value="1"/>
</dbReference>
<accession>A0A2N1UNH6</accession>
<dbReference type="InterPro" id="IPR017790">
    <property type="entry name" value="Penicillin-binding_protein_2"/>
</dbReference>
<evidence type="ECO:0000256" key="3">
    <source>
        <dbReference type="ARBA" id="ARBA00022475"/>
    </source>
</evidence>